<keyword evidence="4" id="KW-0175">Coiled coil</keyword>
<keyword evidence="2" id="KW-0597">Phosphoprotein</keyword>
<keyword evidence="3" id="KW-0677">Repeat</keyword>
<dbReference type="PANTHER" id="PTHR14978">
    <property type="entry name" value="BETA-CATENIN-LIKE PROTEIN 1 NUCLEAR ASSOCIATED PROTEIN"/>
    <property type="match status" value="1"/>
</dbReference>
<evidence type="ECO:0000256" key="2">
    <source>
        <dbReference type="ARBA" id="ARBA00022553"/>
    </source>
</evidence>
<evidence type="ECO:0000313" key="8">
    <source>
        <dbReference type="EMBL" id="KAG5672624.1"/>
    </source>
</evidence>
<comment type="subcellular location">
    <subcellularLocation>
        <location evidence="1">Nucleus</location>
    </subcellularLocation>
</comment>
<keyword evidence="9" id="KW-1185">Reference proteome</keyword>
<evidence type="ECO:0000256" key="1">
    <source>
        <dbReference type="ARBA" id="ARBA00004123"/>
    </source>
</evidence>
<evidence type="ECO:0000259" key="7">
    <source>
        <dbReference type="Pfam" id="PF08216"/>
    </source>
</evidence>
<evidence type="ECO:0000256" key="6">
    <source>
        <dbReference type="SAM" id="MobiDB-lite"/>
    </source>
</evidence>
<feature type="compositionally biased region" description="Acidic residues" evidence="6">
    <location>
        <begin position="30"/>
        <end position="42"/>
    </location>
</feature>
<dbReference type="InterPro" id="IPR013180">
    <property type="entry name" value="CTNNBL1_N"/>
</dbReference>
<dbReference type="Pfam" id="PF08216">
    <property type="entry name" value="CTNNBL"/>
    <property type="match status" value="1"/>
</dbReference>
<proteinExistence type="predicted"/>
<evidence type="ECO:0000313" key="9">
    <source>
        <dbReference type="Proteomes" id="UP001107558"/>
    </source>
</evidence>
<organism evidence="8 9">
    <name type="scientific">Polypedilum vanderplanki</name>
    <name type="common">Sleeping chironomid midge</name>
    <dbReference type="NCBI Taxonomy" id="319348"/>
    <lineage>
        <taxon>Eukaryota</taxon>
        <taxon>Metazoa</taxon>
        <taxon>Ecdysozoa</taxon>
        <taxon>Arthropoda</taxon>
        <taxon>Hexapoda</taxon>
        <taxon>Insecta</taxon>
        <taxon>Pterygota</taxon>
        <taxon>Neoptera</taxon>
        <taxon>Endopterygota</taxon>
        <taxon>Diptera</taxon>
        <taxon>Nematocera</taxon>
        <taxon>Chironomoidea</taxon>
        <taxon>Chironomidae</taxon>
        <taxon>Chironominae</taxon>
        <taxon>Polypedilum</taxon>
        <taxon>Polypedilum</taxon>
    </lineage>
</organism>
<evidence type="ECO:0000256" key="5">
    <source>
        <dbReference type="ARBA" id="ARBA00023242"/>
    </source>
</evidence>
<dbReference type="GO" id="GO:0005681">
    <property type="term" value="C:spliceosomal complex"/>
    <property type="evidence" value="ECO:0007669"/>
    <property type="project" value="TreeGrafter"/>
</dbReference>
<accession>A0A9J6BSD9</accession>
<dbReference type="Gene3D" id="1.25.10.10">
    <property type="entry name" value="Leucine-rich Repeat Variant"/>
    <property type="match status" value="1"/>
</dbReference>
<dbReference type="InterPro" id="IPR039678">
    <property type="entry name" value="CTNNBL1"/>
</dbReference>
<dbReference type="OrthoDB" id="1898821at2759"/>
<dbReference type="PANTHER" id="PTHR14978:SF0">
    <property type="entry name" value="BETA-CATENIN-LIKE PROTEIN 1"/>
    <property type="match status" value="1"/>
</dbReference>
<name>A0A9J6BSD9_POLVA</name>
<dbReference type="InterPro" id="IPR011989">
    <property type="entry name" value="ARM-like"/>
</dbReference>
<reference evidence="8" key="1">
    <citation type="submission" date="2021-03" db="EMBL/GenBank/DDBJ databases">
        <title>Chromosome level genome of the anhydrobiotic midge Polypedilum vanderplanki.</title>
        <authorList>
            <person name="Yoshida Y."/>
            <person name="Kikawada T."/>
            <person name="Gusev O."/>
        </authorList>
    </citation>
    <scope>NUCLEOTIDE SEQUENCE</scope>
    <source>
        <strain evidence="8">NIAS01</strain>
        <tissue evidence="8">Whole body or cell culture</tissue>
    </source>
</reference>
<feature type="domain" description="Beta-catenin-like protein 1 N-terminal" evidence="7">
    <location>
        <begin position="1"/>
        <end position="98"/>
    </location>
</feature>
<evidence type="ECO:0000256" key="4">
    <source>
        <dbReference type="ARBA" id="ARBA00023054"/>
    </source>
</evidence>
<gene>
    <name evidence="8" type="ORF">PVAND_002739</name>
</gene>
<dbReference type="Proteomes" id="UP001107558">
    <property type="component" value="Chromosome 3"/>
</dbReference>
<comment type="caution">
    <text evidence="8">The sequence shown here is derived from an EMBL/GenBank/DDBJ whole genome shotgun (WGS) entry which is preliminary data.</text>
</comment>
<evidence type="ECO:0000256" key="3">
    <source>
        <dbReference type="ARBA" id="ARBA00022737"/>
    </source>
</evidence>
<sequence length="129" mass="15136">MELHLKYLEKVEHIDREIEQQKQLKASRGEEEDDEDEEEEQESNYVKRLSGGLFTLQLIDYIILEIAVSPDGSKIKERIQKILNLRGSSLKVVKEVMREYIGNLGNNSTQSSEWQEQEKRNVLSLINRF</sequence>
<feature type="region of interest" description="Disordered" evidence="6">
    <location>
        <begin position="19"/>
        <end position="45"/>
    </location>
</feature>
<dbReference type="AlphaFoldDB" id="A0A9J6BSD9"/>
<keyword evidence="5" id="KW-0539">Nucleus</keyword>
<protein>
    <recommendedName>
        <fullName evidence="7">Beta-catenin-like protein 1 N-terminal domain-containing protein</fullName>
    </recommendedName>
</protein>
<dbReference type="EMBL" id="JADBJN010000003">
    <property type="protein sequence ID" value="KAG5672624.1"/>
    <property type="molecule type" value="Genomic_DNA"/>
</dbReference>